<protein>
    <submittedName>
        <fullName evidence="2">HNH endonuclease</fullName>
    </submittedName>
</protein>
<dbReference type="OrthoDB" id="9802901at2"/>
<proteinExistence type="predicted"/>
<reference evidence="2 3" key="1">
    <citation type="submission" date="2014-06" db="EMBL/GenBank/DDBJ databases">
        <authorList>
            <person name="Urmite Genomes Urmite Genomes"/>
        </authorList>
    </citation>
    <scope>NUCLEOTIDE SEQUENCE [LARGE SCALE GENOMIC DNA]</scope>
</reference>
<dbReference type="Gene3D" id="1.10.30.50">
    <property type="match status" value="1"/>
</dbReference>
<keyword evidence="3" id="KW-1185">Reference proteome</keyword>
<evidence type="ECO:0000259" key="1">
    <source>
        <dbReference type="SMART" id="SM00507"/>
    </source>
</evidence>
<dbReference type="GO" id="GO:0004519">
    <property type="term" value="F:endonuclease activity"/>
    <property type="evidence" value="ECO:0007669"/>
    <property type="project" value="UniProtKB-KW"/>
</dbReference>
<feature type="domain" description="HNH nuclease" evidence="1">
    <location>
        <begin position="175"/>
        <end position="232"/>
    </location>
</feature>
<dbReference type="EMBL" id="CCSB01000001">
    <property type="protein sequence ID" value="CDZ76675.1"/>
    <property type="molecule type" value="Genomic_DNA"/>
</dbReference>
<keyword evidence="2" id="KW-0540">Nuclease</keyword>
<dbReference type="InterPro" id="IPR003615">
    <property type="entry name" value="HNH_nuc"/>
</dbReference>
<accession>A0A078KQJ4</accession>
<evidence type="ECO:0000313" key="3">
    <source>
        <dbReference type="Proteomes" id="UP000044071"/>
    </source>
</evidence>
<name>A0A078KQJ4_9GAMM</name>
<dbReference type="Pfam" id="PF14279">
    <property type="entry name" value="HNH_5"/>
    <property type="match status" value="1"/>
</dbReference>
<keyword evidence="2" id="KW-0378">Hydrolase</keyword>
<dbReference type="SMART" id="SM00507">
    <property type="entry name" value="HNHc"/>
    <property type="match status" value="1"/>
</dbReference>
<dbReference type="RefSeq" id="WP_043873155.1">
    <property type="nucleotide sequence ID" value="NZ_CCVW01000001.1"/>
</dbReference>
<dbReference type="AlphaFoldDB" id="A0A078KQJ4"/>
<dbReference type="eggNOG" id="COG1403">
    <property type="taxonomic scope" value="Bacteria"/>
</dbReference>
<organism evidence="2 3">
    <name type="scientific">Legionella massiliensis</name>
    <dbReference type="NCBI Taxonomy" id="1034943"/>
    <lineage>
        <taxon>Bacteria</taxon>
        <taxon>Pseudomonadati</taxon>
        <taxon>Pseudomonadota</taxon>
        <taxon>Gammaproteobacteria</taxon>
        <taxon>Legionellales</taxon>
        <taxon>Legionellaceae</taxon>
        <taxon>Legionella</taxon>
    </lineage>
</organism>
<dbReference type="Proteomes" id="UP000044071">
    <property type="component" value="Unassembled WGS sequence"/>
</dbReference>
<dbReference type="STRING" id="1034943.BN59_00949"/>
<keyword evidence="2" id="KW-0255">Endonuclease</keyword>
<sequence>MIEEKYHDFKYGAVFKFAHDIQEQIINQNLDCIIDLASDLEKQITKPQKNTILHDVIEYHINDYFSVVYFNPYFDVHSIDDIEIFEDNEVINLFEEYQIKYLTIKQYLKKHPGDYFTYGYEYLRGILEDKLSPILKVEVFNLLFDDRNLMKEFNILIAGELDERVTRCKSWPKWLVRALYCREKGLCALCQKDLSHLLHTKNKPAIDHIVPIALKGVNDPTNLQMLCDKCNGNKSDIHITTSNYRPLYW</sequence>
<dbReference type="CDD" id="cd00085">
    <property type="entry name" value="HNHc"/>
    <property type="match status" value="1"/>
</dbReference>
<dbReference type="InterPro" id="IPR029471">
    <property type="entry name" value="HNH_5"/>
</dbReference>
<gene>
    <name evidence="2" type="ORF">BN59_00949</name>
</gene>
<evidence type="ECO:0000313" key="2">
    <source>
        <dbReference type="EMBL" id="CDZ76675.1"/>
    </source>
</evidence>